<dbReference type="AlphaFoldDB" id="A0A2T4IGJ4"/>
<gene>
    <name evidence="2" type="ORF">C8261_05580</name>
</gene>
<reference evidence="2 3" key="2">
    <citation type="submission" date="2018-04" db="EMBL/GenBank/DDBJ databases">
        <title>Thauera lacus sp. nov., isolated from an saline lake in Inner Mongolia, China.</title>
        <authorList>
            <person name="Liang Q.-Y."/>
        </authorList>
    </citation>
    <scope>NUCLEOTIDE SEQUENCE [LARGE SCALE GENOMIC DNA]</scope>
    <source>
        <strain evidence="2 3">D20</strain>
    </source>
</reference>
<feature type="signal peptide" evidence="1">
    <location>
        <begin position="1"/>
        <end position="28"/>
    </location>
</feature>
<dbReference type="EMBL" id="PZKC01000004">
    <property type="protein sequence ID" value="PTD96881.1"/>
    <property type="molecule type" value="Genomic_DNA"/>
</dbReference>
<keyword evidence="1" id="KW-0732">Signal</keyword>
<proteinExistence type="predicted"/>
<evidence type="ECO:0000313" key="3">
    <source>
        <dbReference type="Proteomes" id="UP000241193"/>
    </source>
</evidence>
<sequence>MTLLSLALAALAASVCALIALRARDALAERGEWRRLAALQPDSPAPYDPAMVAGLPEAAQRFFNFAIRPGTPLLTVAEIGMGGEFSLGSRAQPNYRPMAARQILAAPQGFLWTLQIPGAVPLSGSDSGRWTRFRILGLIPVARIGDDADHARAAYGRYVAEALLWTPAALLPAPGITWTAVDSDTARVTVAHAGLSQTVELRVDAAGQPADIRFLRWTNANPERKYRLQPFGALPGDFREVEGFRLPFRVDAGNLFGTDAYFPFFKARLSALRFPPPPPRRVS</sequence>
<evidence type="ECO:0000256" key="1">
    <source>
        <dbReference type="SAM" id="SignalP"/>
    </source>
</evidence>
<protein>
    <submittedName>
        <fullName evidence="2">Uncharacterized protein</fullName>
    </submittedName>
</protein>
<accession>A0A2T4IGJ4</accession>
<dbReference type="OrthoDB" id="3671061at2"/>
<name>A0A2T4IGJ4_9RHOO</name>
<dbReference type="InterPro" id="IPR046674">
    <property type="entry name" value="DUF6544"/>
</dbReference>
<dbReference type="Proteomes" id="UP000241193">
    <property type="component" value="Unassembled WGS sequence"/>
</dbReference>
<keyword evidence="3" id="KW-1185">Reference proteome</keyword>
<organism evidence="2 3">
    <name type="scientific">Pseudothauera lacus</name>
    <dbReference type="NCBI Taxonomy" id="2136175"/>
    <lineage>
        <taxon>Bacteria</taxon>
        <taxon>Pseudomonadati</taxon>
        <taxon>Pseudomonadota</taxon>
        <taxon>Betaproteobacteria</taxon>
        <taxon>Rhodocyclales</taxon>
        <taxon>Zoogloeaceae</taxon>
        <taxon>Pseudothauera</taxon>
    </lineage>
</organism>
<dbReference type="RefSeq" id="WP_107492690.1">
    <property type="nucleotide sequence ID" value="NZ_PZKC01000004.1"/>
</dbReference>
<comment type="caution">
    <text evidence="2">The sequence shown here is derived from an EMBL/GenBank/DDBJ whole genome shotgun (WGS) entry which is preliminary data.</text>
</comment>
<feature type="chain" id="PRO_5015574466" evidence="1">
    <location>
        <begin position="29"/>
        <end position="283"/>
    </location>
</feature>
<evidence type="ECO:0000313" key="2">
    <source>
        <dbReference type="EMBL" id="PTD96881.1"/>
    </source>
</evidence>
<reference evidence="2 3" key="1">
    <citation type="submission" date="2018-03" db="EMBL/GenBank/DDBJ databases">
        <authorList>
            <person name="Keele B.F."/>
        </authorList>
    </citation>
    <scope>NUCLEOTIDE SEQUENCE [LARGE SCALE GENOMIC DNA]</scope>
    <source>
        <strain evidence="2 3">D20</strain>
    </source>
</reference>
<dbReference type="Pfam" id="PF20181">
    <property type="entry name" value="DUF6544"/>
    <property type="match status" value="1"/>
</dbReference>